<dbReference type="HOGENOM" id="CLU_001666_6_4_1"/>
<sequence length="757" mass="84447">IQYGIPRVLSVHFSTAREGRFEGSVVLTFWDAKQRQRFTITRQIRAVVGSRLDHENLRPSDPYVRPVRVPLPPEIRPIPAPRPPVWTATEWVNRLAEYPIPHALKGDCLDSEVIKQRMPNSLTMSSYSDCLDLQMFTMKDTELKYDNPNYRLRIPGLLDKKPRIIVGDKIVVLRTSGEKPVSWVGCVHAVNADEVRLRLSSDFSLFKGKIFDVVFQVNRMPLRRMHHAVLFQPRPQRLLFPRARHVLRPPDPVGSAFEEMVRLSPRIQDDPEKLRAVWTIVKQPRGSVPFVVFGPPGTGKTTAIVEAIRHLLKENDDHRILACAQSNRAADTIACKLLGAGLTDHALLRLNALWRPTADLPGKLYPISPINGNDVFAIPGLEDLVGYRVVVVTCVSAGIAKGLGVKRGHFSHIFVDEAGQCAEPEAMVAITPLVDERTNIILAGDPRQLPPVITSRAAATLGKSYLERIMNLDIYDESHTNSDPFATHVHLRRSHEAISNFSNVQFYDGELQNCGDPSITHKFLCSKLLVTPGFPVIFHGITGMEMREGSSPSFFNIDEASLVRTYCEKLNAEFKDLTADCVGIITPYLAQRGKILKILPEAFQKVKVGTVEEFQGQERMVIIVSTVRSKPGHVGGDIRHALGFVAQPRRTNGTLDTRGRALLIVIGDPRILSLDPTWRNWLRYVQSGGGARGQPIPMEYLYNEGEGGTQGEGGSSAAAQLAYGKDTEQMQRLRAKIVRREQYEGIPGNDSDCESDF</sequence>
<dbReference type="Proteomes" id="UP000030669">
    <property type="component" value="Unassembled WGS sequence"/>
</dbReference>
<keyword evidence="3" id="KW-0547">Nucleotide-binding</keyword>
<keyword evidence="4" id="KW-0378">Hydrolase</keyword>
<feature type="non-terminal residue" evidence="9">
    <location>
        <position position="1"/>
    </location>
</feature>
<dbReference type="Pfam" id="PF13245">
    <property type="entry name" value="AAA_19"/>
    <property type="match status" value="1"/>
</dbReference>
<evidence type="ECO:0000256" key="1">
    <source>
        <dbReference type="ARBA" id="ARBA00004496"/>
    </source>
</evidence>
<gene>
    <name evidence="9" type="ORF">GLOTRDRAFT_44808</name>
</gene>
<keyword evidence="10" id="KW-1185">Reference proteome</keyword>
<accession>S7Q192</accession>
<dbReference type="Pfam" id="PF13087">
    <property type="entry name" value="AAA_12"/>
    <property type="match status" value="1"/>
</dbReference>
<dbReference type="CDD" id="cd18808">
    <property type="entry name" value="SF1_C_Upf1"/>
    <property type="match status" value="1"/>
</dbReference>
<dbReference type="GO" id="GO:0005524">
    <property type="term" value="F:ATP binding"/>
    <property type="evidence" value="ECO:0007669"/>
    <property type="project" value="UniProtKB-KW"/>
</dbReference>
<reference evidence="9 10" key="1">
    <citation type="journal article" date="2012" name="Science">
        <title>The Paleozoic origin of enzymatic lignin decomposition reconstructed from 31 fungal genomes.</title>
        <authorList>
            <person name="Floudas D."/>
            <person name="Binder M."/>
            <person name="Riley R."/>
            <person name="Barry K."/>
            <person name="Blanchette R.A."/>
            <person name="Henrissat B."/>
            <person name="Martinez A.T."/>
            <person name="Otillar R."/>
            <person name="Spatafora J.W."/>
            <person name="Yadav J.S."/>
            <person name="Aerts A."/>
            <person name="Benoit I."/>
            <person name="Boyd A."/>
            <person name="Carlson A."/>
            <person name="Copeland A."/>
            <person name="Coutinho P.M."/>
            <person name="de Vries R.P."/>
            <person name="Ferreira P."/>
            <person name="Findley K."/>
            <person name="Foster B."/>
            <person name="Gaskell J."/>
            <person name="Glotzer D."/>
            <person name="Gorecki P."/>
            <person name="Heitman J."/>
            <person name="Hesse C."/>
            <person name="Hori C."/>
            <person name="Igarashi K."/>
            <person name="Jurgens J.A."/>
            <person name="Kallen N."/>
            <person name="Kersten P."/>
            <person name="Kohler A."/>
            <person name="Kuees U."/>
            <person name="Kumar T.K.A."/>
            <person name="Kuo A."/>
            <person name="LaButti K."/>
            <person name="Larrondo L.F."/>
            <person name="Lindquist E."/>
            <person name="Ling A."/>
            <person name="Lombard V."/>
            <person name="Lucas S."/>
            <person name="Lundell T."/>
            <person name="Martin R."/>
            <person name="McLaughlin D.J."/>
            <person name="Morgenstern I."/>
            <person name="Morin E."/>
            <person name="Murat C."/>
            <person name="Nagy L.G."/>
            <person name="Nolan M."/>
            <person name="Ohm R.A."/>
            <person name="Patyshakuliyeva A."/>
            <person name="Rokas A."/>
            <person name="Ruiz-Duenas F.J."/>
            <person name="Sabat G."/>
            <person name="Salamov A."/>
            <person name="Samejima M."/>
            <person name="Schmutz J."/>
            <person name="Slot J.C."/>
            <person name="St John F."/>
            <person name="Stenlid J."/>
            <person name="Sun H."/>
            <person name="Sun S."/>
            <person name="Syed K."/>
            <person name="Tsang A."/>
            <person name="Wiebenga A."/>
            <person name="Young D."/>
            <person name="Pisabarro A."/>
            <person name="Eastwood D.C."/>
            <person name="Martin F."/>
            <person name="Cullen D."/>
            <person name="Grigoriev I.V."/>
            <person name="Hibbett D.S."/>
        </authorList>
    </citation>
    <scope>NUCLEOTIDE SEQUENCE [LARGE SCALE GENOMIC DNA]</scope>
    <source>
        <strain evidence="9 10">ATCC 11539</strain>
    </source>
</reference>
<evidence type="ECO:0000259" key="8">
    <source>
        <dbReference type="Pfam" id="PF21634"/>
    </source>
</evidence>
<dbReference type="SUPFAM" id="SSF52540">
    <property type="entry name" value="P-loop containing nucleoside triphosphate hydrolases"/>
    <property type="match status" value="1"/>
</dbReference>
<dbReference type="GeneID" id="19306306"/>
<evidence type="ECO:0000313" key="10">
    <source>
        <dbReference type="Proteomes" id="UP000030669"/>
    </source>
</evidence>
<dbReference type="InterPro" id="IPR026122">
    <property type="entry name" value="MOV-10/SDE3_DEXXQ/H-box"/>
</dbReference>
<evidence type="ECO:0000313" key="9">
    <source>
        <dbReference type="EMBL" id="EPQ53721.1"/>
    </source>
</evidence>
<dbReference type="CDD" id="cd18038">
    <property type="entry name" value="DEXXQc_Helz-like"/>
    <property type="match status" value="1"/>
</dbReference>
<evidence type="ECO:0000256" key="3">
    <source>
        <dbReference type="ARBA" id="ARBA00022741"/>
    </source>
</evidence>
<dbReference type="InterPro" id="IPR049080">
    <property type="entry name" value="MOV-10-like_beta-barrel"/>
</dbReference>
<dbReference type="GO" id="GO:0005737">
    <property type="term" value="C:cytoplasm"/>
    <property type="evidence" value="ECO:0007669"/>
    <property type="project" value="UniProtKB-SubCell"/>
</dbReference>
<dbReference type="OrthoDB" id="6513042at2759"/>
<dbReference type="GO" id="GO:0016787">
    <property type="term" value="F:hydrolase activity"/>
    <property type="evidence" value="ECO:0007669"/>
    <property type="project" value="UniProtKB-KW"/>
</dbReference>
<organism evidence="9 10">
    <name type="scientific">Gloeophyllum trabeum (strain ATCC 11539 / FP-39264 / Madison 617)</name>
    <name type="common">Brown rot fungus</name>
    <dbReference type="NCBI Taxonomy" id="670483"/>
    <lineage>
        <taxon>Eukaryota</taxon>
        <taxon>Fungi</taxon>
        <taxon>Dikarya</taxon>
        <taxon>Basidiomycota</taxon>
        <taxon>Agaricomycotina</taxon>
        <taxon>Agaricomycetes</taxon>
        <taxon>Gloeophyllales</taxon>
        <taxon>Gloeophyllaceae</taxon>
        <taxon>Gloeophyllum</taxon>
    </lineage>
</organism>
<dbReference type="Gene3D" id="3.40.50.300">
    <property type="entry name" value="P-loop containing nucleotide triphosphate hydrolases"/>
    <property type="match status" value="2"/>
</dbReference>
<protein>
    <submittedName>
        <fullName evidence="9">Uncharacterized protein</fullName>
    </submittedName>
</protein>
<evidence type="ECO:0000256" key="5">
    <source>
        <dbReference type="ARBA" id="ARBA00022806"/>
    </source>
</evidence>
<keyword evidence="5" id="KW-0347">Helicase</keyword>
<dbReference type="InterPro" id="IPR041679">
    <property type="entry name" value="DNA2/NAM7-like_C"/>
</dbReference>
<dbReference type="eggNOG" id="KOG1804">
    <property type="taxonomic scope" value="Eukaryota"/>
</dbReference>
<dbReference type="EMBL" id="KB469305">
    <property type="protein sequence ID" value="EPQ53721.1"/>
    <property type="molecule type" value="Genomic_DNA"/>
</dbReference>
<evidence type="ECO:0000256" key="6">
    <source>
        <dbReference type="ARBA" id="ARBA00022840"/>
    </source>
</evidence>
<dbReference type="PANTHER" id="PTHR45418:SF1">
    <property type="entry name" value="CANCER_TESTIS ANTIGEN 55"/>
    <property type="match status" value="1"/>
</dbReference>
<keyword evidence="2" id="KW-0963">Cytoplasm</keyword>
<proteinExistence type="predicted"/>
<feature type="domain" description="Helicase MOV-10-like beta-barrel" evidence="8">
    <location>
        <begin position="138"/>
        <end position="215"/>
    </location>
</feature>
<dbReference type="STRING" id="670483.S7Q192"/>
<evidence type="ECO:0000256" key="4">
    <source>
        <dbReference type="ARBA" id="ARBA00022801"/>
    </source>
</evidence>
<name>S7Q192_GLOTA</name>
<evidence type="ECO:0000256" key="2">
    <source>
        <dbReference type="ARBA" id="ARBA00022490"/>
    </source>
</evidence>
<keyword evidence="6" id="KW-0067">ATP-binding</keyword>
<evidence type="ECO:0000259" key="7">
    <source>
        <dbReference type="Pfam" id="PF13087"/>
    </source>
</evidence>
<dbReference type="InterPro" id="IPR027417">
    <property type="entry name" value="P-loop_NTPase"/>
</dbReference>
<dbReference type="GO" id="GO:0032574">
    <property type="term" value="F:5'-3' RNA helicase activity"/>
    <property type="evidence" value="ECO:0007669"/>
    <property type="project" value="InterPro"/>
</dbReference>
<dbReference type="RefSeq" id="XP_007867710.1">
    <property type="nucleotide sequence ID" value="XM_007869519.1"/>
</dbReference>
<comment type="subcellular location">
    <subcellularLocation>
        <location evidence="1">Cytoplasm</location>
    </subcellularLocation>
</comment>
<dbReference type="PANTHER" id="PTHR45418">
    <property type="entry name" value="CANCER/TESTIS ANTIGEN 55"/>
    <property type="match status" value="1"/>
</dbReference>
<dbReference type="AlphaFoldDB" id="S7Q192"/>
<dbReference type="GO" id="GO:0003723">
    <property type="term" value="F:RNA binding"/>
    <property type="evidence" value="ECO:0007669"/>
    <property type="project" value="InterPro"/>
</dbReference>
<dbReference type="OMA" id="NDWDQDQ"/>
<dbReference type="InterPro" id="IPR047187">
    <property type="entry name" value="SF1_C_Upf1"/>
</dbReference>
<feature type="domain" description="DNA2/NAM7 helicase-like C-terminal" evidence="7">
    <location>
        <begin position="493"/>
        <end position="669"/>
    </location>
</feature>
<dbReference type="Pfam" id="PF21634">
    <property type="entry name" value="MOV-10_beta-barrel"/>
    <property type="match status" value="1"/>
</dbReference>
<dbReference type="KEGG" id="gtr:GLOTRDRAFT_44808"/>